<gene>
    <name evidence="2" type="ORF">CNLFYP112_02521</name>
</gene>
<evidence type="ECO:0000256" key="1">
    <source>
        <dbReference type="SAM" id="Phobius"/>
    </source>
</evidence>
<reference evidence="2" key="1">
    <citation type="submission" date="2019-11" db="EMBL/GenBank/DDBJ databases">
        <authorList>
            <person name="Feng L."/>
        </authorList>
    </citation>
    <scope>NUCLEOTIDE SEQUENCE</scope>
    <source>
        <strain evidence="2">CnexileLFYP112</strain>
    </source>
</reference>
<dbReference type="PANTHER" id="PTHR37314:SF4">
    <property type="entry name" value="UPF0700 TRANSMEMBRANE PROTEIN YOAK"/>
    <property type="match status" value="1"/>
</dbReference>
<feature type="transmembrane region" description="Helical" evidence="1">
    <location>
        <begin position="149"/>
        <end position="169"/>
    </location>
</feature>
<feature type="transmembrane region" description="Helical" evidence="1">
    <location>
        <begin position="35"/>
        <end position="56"/>
    </location>
</feature>
<organism evidence="2">
    <name type="scientific">[Clostridium] nexile</name>
    <dbReference type="NCBI Taxonomy" id="29361"/>
    <lineage>
        <taxon>Bacteria</taxon>
        <taxon>Bacillati</taxon>
        <taxon>Bacillota</taxon>
        <taxon>Clostridia</taxon>
        <taxon>Lachnospirales</taxon>
        <taxon>Lachnospiraceae</taxon>
        <taxon>Tyzzerella</taxon>
    </lineage>
</organism>
<sequence>MDAYSYMCRGKVFANAQTGNILLFGIYMSERQWDMAIRYLIPVIAFVTGIGVADLVRMKMKEKSIFHWRQLSVLSEAVVLFVVCFIPQKFNLPANSLTSLACGIQVESFRKIHGNGIATTMCIGNLRSATQQMCEYLGSKRKEHLKKGLLYYGIIFCFVMGAVLGNICVKYLSKKALIVCVVMLGMAFVMMFIDGEKQ</sequence>
<keyword evidence="1" id="KW-1133">Transmembrane helix</keyword>
<dbReference type="EMBL" id="CACRTG010000021">
    <property type="protein sequence ID" value="VYT25691.1"/>
    <property type="molecule type" value="Genomic_DNA"/>
</dbReference>
<proteinExistence type="predicted"/>
<dbReference type="Pfam" id="PF06912">
    <property type="entry name" value="DUF1275"/>
    <property type="match status" value="1"/>
</dbReference>
<accession>A0A6N2VBC5</accession>
<keyword evidence="1" id="KW-0812">Transmembrane</keyword>
<dbReference type="InterPro" id="IPR010699">
    <property type="entry name" value="DUF1275"/>
</dbReference>
<name>A0A6N2VBC5_9FIRM</name>
<feature type="transmembrane region" description="Helical" evidence="1">
    <location>
        <begin position="68"/>
        <end position="88"/>
    </location>
</feature>
<evidence type="ECO:0000313" key="2">
    <source>
        <dbReference type="EMBL" id="VYT25691.1"/>
    </source>
</evidence>
<dbReference type="PANTHER" id="PTHR37314">
    <property type="entry name" value="SLR0142 PROTEIN"/>
    <property type="match status" value="1"/>
</dbReference>
<feature type="transmembrane region" description="Helical" evidence="1">
    <location>
        <begin position="12"/>
        <end position="29"/>
    </location>
</feature>
<feature type="transmembrane region" description="Helical" evidence="1">
    <location>
        <begin position="176"/>
        <end position="193"/>
    </location>
</feature>
<protein>
    <recommendedName>
        <fullName evidence="3">DUF1275 domain-containing protein</fullName>
    </recommendedName>
</protein>
<keyword evidence="1" id="KW-0472">Membrane</keyword>
<dbReference type="AlphaFoldDB" id="A0A6N2VBC5"/>
<evidence type="ECO:0008006" key="3">
    <source>
        <dbReference type="Google" id="ProtNLM"/>
    </source>
</evidence>